<dbReference type="GO" id="GO:0045944">
    <property type="term" value="P:positive regulation of transcription by RNA polymerase II"/>
    <property type="evidence" value="ECO:0007669"/>
    <property type="project" value="TreeGrafter"/>
</dbReference>
<dbReference type="CDD" id="cd15557">
    <property type="entry name" value="PHD_CBP_p300"/>
    <property type="match status" value="1"/>
</dbReference>
<sequence>MDLSTIKEKLDSGDYKNPWEFCDDMWLMFENAWLYNRKNSKVYKYCTKLSEAFIDEIDPVMQKLGYCCGQRLAFTPLALFCYGQAMCTIARDQPYYVYETSSSQFGVTVSERYTYCTKCYEAMAETGINLSDNPNDTSNMVPKTKFVLMKNDQIEYEPFETCKICRRRWHRICALHYAKVFPGGFVCNNCRHEKKVPRPENRFTAKRLPHCQLSKHIEDRVNHFLQKKAPQVCNGESREVIIRVLCSADKEVDVKPQMKQKYCATGFPEKFPYRTKAIFAFEVIEGVEVCFFGLHVQEYGNNCPEPNARRVYIAYLDSVHFFQPRELRTAVYHEILLGYLEYVRVLGYTMAHIWACPPSEGDDYIFHCHPPEQRIPKPKRLQEWYKRMLDKGIIERTVTDYKDIYKQAKDDQLATPADLPYFEGDFWPNVIEDCIREAQHEESERKKAEEALDDDDDDDIFAPGDNGKKKNSKSTKKKNHNKSKAAKNKKKSGGITGNEITDKLFSNFEKHKEVFFTIRLQTAQTASAISNADIKDPDPLLASELMDGRDTFLTRARDEHWEFSSLRRAKYSTMCFCHALHVQDNGKDIGGTYTCNKCNNQNASWHCSTCDDYDLCAACYEAIKHEHKMEKISSLVDDGQGAGDSKNNDPQNTRNESIQRCIQSLVHACQCRDANCRRLSCHKMKRVVQHTKTCKKRQQANCPVCKQLIALCCYHAKHCNGAQCQVPFCLNIRQKLQEQKQSQRRRADMLMMRRMNQLNQPGVPAIGGVPSATPGGMPMFPPQQGAGPTMPGQLPQHPSTSGMNPMAMHPQQHPQQLPPGIGRGMPQSQPGMQMQQPPQHRQQLASSMNPPPYPINTQQPQVRMNQPQAANGPYGGYNQQQQGGMVPPQQQMGMPIQQQPGGQPMRGGVMGSPAMDGGGGGGGGGAQMSPQMQQIIARLRGAQTKEERDAIVGDLKKTPSLFAAFLKLKNHNTGQHIMQQQPPPQQQQQLQGPGPMRPQQVS</sequence>
<keyword evidence="24" id="KW-1185">Reference proteome</keyword>
<evidence type="ECO:0000256" key="17">
    <source>
        <dbReference type="PROSITE-ProRule" id="PRU00203"/>
    </source>
</evidence>
<keyword evidence="11" id="KW-0010">Activator</keyword>
<evidence type="ECO:0000256" key="16">
    <source>
        <dbReference type="PROSITE-ProRule" id="PRU00035"/>
    </source>
</evidence>
<dbReference type="InterPro" id="IPR036427">
    <property type="entry name" value="Bromodomain-like_sf"/>
</dbReference>
<evidence type="ECO:0000256" key="14">
    <source>
        <dbReference type="ARBA" id="ARBA00023315"/>
    </source>
</evidence>
<evidence type="ECO:0000259" key="20">
    <source>
        <dbReference type="PROSITE" id="PS50014"/>
    </source>
</evidence>
<evidence type="ECO:0000256" key="9">
    <source>
        <dbReference type="ARBA" id="ARBA00023015"/>
    </source>
</evidence>
<proteinExistence type="predicted"/>
<dbReference type="InterPro" id="IPR000433">
    <property type="entry name" value="Znf_ZZ"/>
</dbReference>
<feature type="domain" description="CBP/p300-type HAT" evidence="23">
    <location>
        <begin position="202"/>
        <end position="585"/>
    </location>
</feature>
<dbReference type="InterPro" id="IPR043145">
    <property type="entry name" value="Znf_ZZ_sf"/>
</dbReference>
<dbReference type="SMART" id="SM00297">
    <property type="entry name" value="BROMO"/>
    <property type="match status" value="1"/>
</dbReference>
<dbReference type="Gene3D" id="1.20.1020.10">
    <property type="entry name" value="TAZ domain"/>
    <property type="match status" value="1"/>
</dbReference>
<keyword evidence="12" id="KW-0804">Transcription</keyword>
<dbReference type="Pfam" id="PF23570">
    <property type="entry name" value="PHD_P300"/>
    <property type="match status" value="1"/>
</dbReference>
<dbReference type="PROSITE" id="PS50134">
    <property type="entry name" value="ZF_TAZ"/>
    <property type="match status" value="1"/>
</dbReference>
<evidence type="ECO:0000256" key="7">
    <source>
        <dbReference type="ARBA" id="ARBA00022833"/>
    </source>
</evidence>
<keyword evidence="8" id="KW-0156">Chromatin regulator</keyword>
<dbReference type="Proteomes" id="UP000887566">
    <property type="component" value="Unplaced"/>
</dbReference>
<evidence type="ECO:0000256" key="1">
    <source>
        <dbReference type="ARBA" id="ARBA00004123"/>
    </source>
</evidence>
<evidence type="ECO:0000259" key="21">
    <source>
        <dbReference type="PROSITE" id="PS50134"/>
    </source>
</evidence>
<keyword evidence="14" id="KW-0012">Acyltransferase</keyword>
<evidence type="ECO:0000256" key="10">
    <source>
        <dbReference type="ARBA" id="ARBA00023117"/>
    </source>
</evidence>
<evidence type="ECO:0000259" key="23">
    <source>
        <dbReference type="PROSITE" id="PS51727"/>
    </source>
</evidence>
<evidence type="ECO:0000256" key="4">
    <source>
        <dbReference type="ARBA" id="ARBA00022679"/>
    </source>
</evidence>
<organism evidence="24 25">
    <name type="scientific">Plectus sambesii</name>
    <dbReference type="NCBI Taxonomy" id="2011161"/>
    <lineage>
        <taxon>Eukaryota</taxon>
        <taxon>Metazoa</taxon>
        <taxon>Ecdysozoa</taxon>
        <taxon>Nematoda</taxon>
        <taxon>Chromadorea</taxon>
        <taxon>Plectida</taxon>
        <taxon>Plectina</taxon>
        <taxon>Plectoidea</taxon>
        <taxon>Plectidae</taxon>
        <taxon>Plectus</taxon>
    </lineage>
</organism>
<evidence type="ECO:0000256" key="15">
    <source>
        <dbReference type="ARBA" id="ARBA00048017"/>
    </source>
</evidence>
<dbReference type="PROSITE" id="PS01357">
    <property type="entry name" value="ZF_ZZ_1"/>
    <property type="match status" value="1"/>
</dbReference>
<dbReference type="GO" id="GO:0031490">
    <property type="term" value="F:chromatin DNA binding"/>
    <property type="evidence" value="ECO:0007669"/>
    <property type="project" value="TreeGrafter"/>
</dbReference>
<dbReference type="CDD" id="cd15802">
    <property type="entry name" value="RING_CBP-p300"/>
    <property type="match status" value="1"/>
</dbReference>
<feature type="domain" description="Bromo" evidence="20">
    <location>
        <begin position="1"/>
        <end position="43"/>
    </location>
</feature>
<dbReference type="Gene3D" id="3.30.60.90">
    <property type="match status" value="1"/>
</dbReference>
<comment type="catalytic activity">
    <reaction evidence="15">
        <text>L-lysyl-[protein] + acetyl-CoA = N(6)-acetyl-L-lysyl-[protein] + CoA + H(+)</text>
        <dbReference type="Rhea" id="RHEA:45948"/>
        <dbReference type="Rhea" id="RHEA-COMP:9752"/>
        <dbReference type="Rhea" id="RHEA-COMP:10731"/>
        <dbReference type="ChEBI" id="CHEBI:15378"/>
        <dbReference type="ChEBI" id="CHEBI:29969"/>
        <dbReference type="ChEBI" id="CHEBI:57287"/>
        <dbReference type="ChEBI" id="CHEBI:57288"/>
        <dbReference type="ChEBI" id="CHEBI:61930"/>
        <dbReference type="EC" id="2.3.1.48"/>
    </reaction>
</comment>
<dbReference type="PANTHER" id="PTHR13808:SF1">
    <property type="entry name" value="HISTONE ACETYLTRANSFERASE"/>
    <property type="match status" value="1"/>
</dbReference>
<dbReference type="GO" id="GO:0003713">
    <property type="term" value="F:transcription coactivator activity"/>
    <property type="evidence" value="ECO:0007669"/>
    <property type="project" value="TreeGrafter"/>
</dbReference>
<keyword evidence="6 18" id="KW-0863">Zinc-finger</keyword>
<dbReference type="WBParaSite" id="PSAMB.scaffold8422size6244.g31369.t1">
    <property type="protein sequence ID" value="PSAMB.scaffold8422size6244.g31369.t1"/>
    <property type="gene ID" value="PSAMB.scaffold8422size6244.g31369"/>
</dbReference>
<dbReference type="Gene3D" id="3.30.40.10">
    <property type="entry name" value="Zinc/RING finger domain, C3HC4 (zinc finger)"/>
    <property type="match status" value="1"/>
</dbReference>
<keyword evidence="10 16" id="KW-0103">Bromodomain</keyword>
<dbReference type="EC" id="2.3.1.48" evidence="2"/>
<dbReference type="InterPro" id="IPR000197">
    <property type="entry name" value="Znf_TAZ"/>
</dbReference>
<reference evidence="25" key="1">
    <citation type="submission" date="2022-11" db="UniProtKB">
        <authorList>
            <consortium name="WormBaseParasite"/>
        </authorList>
    </citation>
    <scope>IDENTIFICATION</scope>
</reference>
<dbReference type="GO" id="GO:0140297">
    <property type="term" value="F:DNA-binding transcription factor binding"/>
    <property type="evidence" value="ECO:0007669"/>
    <property type="project" value="UniProtKB-ARBA"/>
</dbReference>
<dbReference type="SMART" id="SM00291">
    <property type="entry name" value="ZnF_ZZ"/>
    <property type="match status" value="1"/>
</dbReference>
<dbReference type="PRINTS" id="PR00503">
    <property type="entry name" value="BROMODOMAIN"/>
</dbReference>
<keyword evidence="7 17" id="KW-0862">Zinc</keyword>
<dbReference type="GO" id="GO:0005667">
    <property type="term" value="C:transcription regulator complex"/>
    <property type="evidence" value="ECO:0007669"/>
    <property type="project" value="TreeGrafter"/>
</dbReference>
<keyword evidence="13" id="KW-0539">Nucleus</keyword>
<evidence type="ECO:0000256" key="3">
    <source>
        <dbReference type="ARBA" id="ARBA00022481"/>
    </source>
</evidence>
<dbReference type="InterPro" id="IPR013178">
    <property type="entry name" value="Histone_AcTrfase_Rtt109/CBP"/>
</dbReference>
<dbReference type="InterPro" id="IPR013083">
    <property type="entry name" value="Znf_RING/FYVE/PHD"/>
</dbReference>
<evidence type="ECO:0000256" key="2">
    <source>
        <dbReference type="ARBA" id="ARBA00013184"/>
    </source>
</evidence>
<keyword evidence="9" id="KW-0805">Transcription regulation</keyword>
<dbReference type="SUPFAM" id="SSF57933">
    <property type="entry name" value="TAZ domain"/>
    <property type="match status" value="1"/>
</dbReference>
<dbReference type="PANTHER" id="PTHR13808">
    <property type="entry name" value="CBP/P300-RELATED"/>
    <property type="match status" value="1"/>
</dbReference>
<evidence type="ECO:0000256" key="18">
    <source>
        <dbReference type="PROSITE-ProRule" id="PRU00228"/>
    </source>
</evidence>
<dbReference type="GO" id="GO:0004402">
    <property type="term" value="F:histone acetyltransferase activity"/>
    <property type="evidence" value="ECO:0007669"/>
    <property type="project" value="InterPro"/>
</dbReference>
<dbReference type="PROSITE" id="PS50014">
    <property type="entry name" value="BROMODOMAIN_2"/>
    <property type="match status" value="1"/>
</dbReference>
<protein>
    <recommendedName>
        <fullName evidence="2">histone acetyltransferase</fullName>
        <ecNumber evidence="2">2.3.1.48</ecNumber>
    </recommendedName>
</protein>
<evidence type="ECO:0000256" key="8">
    <source>
        <dbReference type="ARBA" id="ARBA00022853"/>
    </source>
</evidence>
<feature type="region of interest" description="Disordered" evidence="19">
    <location>
        <begin position="784"/>
        <end position="857"/>
    </location>
</feature>
<dbReference type="InterPro" id="IPR031162">
    <property type="entry name" value="CBP_P300_HAT"/>
</dbReference>
<dbReference type="InterPro" id="IPR035898">
    <property type="entry name" value="TAZ_dom_sf"/>
</dbReference>
<accession>A0A914XHX0</accession>
<dbReference type="Pfam" id="PF00569">
    <property type="entry name" value="ZZ"/>
    <property type="match status" value="1"/>
</dbReference>
<feature type="domain" description="ZZ-type" evidence="22">
    <location>
        <begin position="590"/>
        <end position="637"/>
    </location>
</feature>
<dbReference type="InterPro" id="IPR038547">
    <property type="entry name" value="RING_CBP-p300_sf"/>
</dbReference>
<dbReference type="PROSITE" id="PS50135">
    <property type="entry name" value="ZF_ZZ_2"/>
    <property type="match status" value="1"/>
</dbReference>
<comment type="subcellular location">
    <subcellularLocation>
        <location evidence="1">Nucleus</location>
    </subcellularLocation>
</comment>
<evidence type="ECO:0000256" key="5">
    <source>
        <dbReference type="ARBA" id="ARBA00022723"/>
    </source>
</evidence>
<dbReference type="AlphaFoldDB" id="A0A914XHX0"/>
<feature type="compositionally biased region" description="Low complexity" evidence="19">
    <location>
        <begin position="809"/>
        <end position="843"/>
    </location>
</feature>
<dbReference type="InterPro" id="IPR010303">
    <property type="entry name" value="RING_CBP-p300"/>
</dbReference>
<dbReference type="Pfam" id="PF06001">
    <property type="entry name" value="RING_CBP-p300"/>
    <property type="match status" value="1"/>
</dbReference>
<dbReference type="PROSITE" id="PS51727">
    <property type="entry name" value="CBP_P300_HAT"/>
    <property type="match status" value="1"/>
</dbReference>
<keyword evidence="3" id="KW-0488">Methylation</keyword>
<dbReference type="GO" id="GO:0008270">
    <property type="term" value="F:zinc ion binding"/>
    <property type="evidence" value="ECO:0007669"/>
    <property type="project" value="UniProtKB-KW"/>
</dbReference>
<dbReference type="SMART" id="SM00551">
    <property type="entry name" value="ZnF_TAZ"/>
    <property type="match status" value="1"/>
</dbReference>
<dbReference type="Pfam" id="PF02135">
    <property type="entry name" value="zf-TAZ"/>
    <property type="match status" value="1"/>
</dbReference>
<evidence type="ECO:0000313" key="24">
    <source>
        <dbReference type="Proteomes" id="UP000887566"/>
    </source>
</evidence>
<evidence type="ECO:0000259" key="22">
    <source>
        <dbReference type="PROSITE" id="PS50135"/>
    </source>
</evidence>
<feature type="compositionally biased region" description="Basic and acidic residues" evidence="19">
    <location>
        <begin position="439"/>
        <end position="450"/>
    </location>
</feature>
<feature type="region of interest" description="Disordered" evidence="19">
    <location>
        <begin position="439"/>
        <end position="496"/>
    </location>
</feature>
<dbReference type="InterPro" id="IPR001487">
    <property type="entry name" value="Bromodomain"/>
</dbReference>
<dbReference type="InterPro" id="IPR056484">
    <property type="entry name" value="PHD_P300"/>
</dbReference>
<dbReference type="Pfam" id="PF00439">
    <property type="entry name" value="Bromodomain"/>
    <property type="match status" value="1"/>
</dbReference>
<evidence type="ECO:0000256" key="12">
    <source>
        <dbReference type="ARBA" id="ARBA00023163"/>
    </source>
</evidence>
<dbReference type="GO" id="GO:0005634">
    <property type="term" value="C:nucleus"/>
    <property type="evidence" value="ECO:0007669"/>
    <property type="project" value="UniProtKB-SubCell"/>
</dbReference>
<keyword evidence="5 17" id="KW-0479">Metal-binding</keyword>
<evidence type="ECO:0000256" key="11">
    <source>
        <dbReference type="ARBA" id="ARBA00023159"/>
    </source>
</evidence>
<keyword evidence="4" id="KW-0808">Transferase</keyword>
<feature type="domain" description="TAZ-type" evidence="21">
    <location>
        <begin position="651"/>
        <end position="732"/>
    </location>
</feature>
<evidence type="ECO:0000313" key="25">
    <source>
        <dbReference type="WBParaSite" id="PSAMB.scaffold8422size6244.g31369.t1"/>
    </source>
</evidence>
<dbReference type="GO" id="GO:0000123">
    <property type="term" value="C:histone acetyltransferase complex"/>
    <property type="evidence" value="ECO:0007669"/>
    <property type="project" value="TreeGrafter"/>
</dbReference>
<evidence type="ECO:0000256" key="13">
    <source>
        <dbReference type="ARBA" id="ARBA00023242"/>
    </source>
</evidence>
<name>A0A914XHX0_9BILA</name>
<feature type="compositionally biased region" description="Acidic residues" evidence="19">
    <location>
        <begin position="451"/>
        <end position="460"/>
    </location>
</feature>
<feature type="compositionally biased region" description="Low complexity" evidence="19">
    <location>
        <begin position="986"/>
        <end position="1002"/>
    </location>
</feature>
<evidence type="ECO:0000256" key="6">
    <source>
        <dbReference type="ARBA" id="ARBA00022771"/>
    </source>
</evidence>
<dbReference type="SUPFAM" id="SSF47370">
    <property type="entry name" value="Bromodomain"/>
    <property type="match status" value="1"/>
</dbReference>
<dbReference type="Gene3D" id="1.20.920.10">
    <property type="entry name" value="Bromodomain-like"/>
    <property type="match status" value="1"/>
</dbReference>
<feature type="zinc finger region" description="TAZ-type" evidence="17">
    <location>
        <begin position="651"/>
        <end position="732"/>
    </location>
</feature>
<feature type="region of interest" description="Disordered" evidence="19">
    <location>
        <begin position="972"/>
        <end position="1002"/>
    </location>
</feature>
<dbReference type="Pfam" id="PF08214">
    <property type="entry name" value="HAT_KAT11"/>
    <property type="match status" value="1"/>
</dbReference>
<dbReference type="SMART" id="SM01250">
    <property type="entry name" value="KAT11"/>
    <property type="match status" value="1"/>
</dbReference>
<dbReference type="Gene3D" id="2.10.110.40">
    <property type="match status" value="1"/>
</dbReference>
<feature type="compositionally biased region" description="Basic residues" evidence="19">
    <location>
        <begin position="469"/>
        <end position="492"/>
    </location>
</feature>
<dbReference type="SUPFAM" id="SSF57850">
    <property type="entry name" value="RING/U-box"/>
    <property type="match status" value="1"/>
</dbReference>
<evidence type="ECO:0000256" key="19">
    <source>
        <dbReference type="SAM" id="MobiDB-lite"/>
    </source>
</evidence>